<dbReference type="FunFam" id="3.10.20.30:FF:000015">
    <property type="entry name" value="Aldehyde oxidase 1"/>
    <property type="match status" value="1"/>
</dbReference>
<reference evidence="38" key="2">
    <citation type="submission" date="2020-05" db="UniProtKB">
        <authorList>
            <consortium name="EnsemblMetazoa"/>
        </authorList>
    </citation>
    <scope>IDENTIFICATION</scope>
    <source>
        <strain evidence="38">WRAIR2</strain>
    </source>
</reference>
<dbReference type="NCBIfam" id="TIGR02963">
    <property type="entry name" value="xanthine_xdhA"/>
    <property type="match status" value="1"/>
</dbReference>
<evidence type="ECO:0000259" key="36">
    <source>
        <dbReference type="PROSITE" id="PS51085"/>
    </source>
</evidence>
<feature type="domain" description="ABC transporter" evidence="34">
    <location>
        <begin position="455"/>
        <end position="678"/>
    </location>
</feature>
<evidence type="ECO:0000256" key="4">
    <source>
        <dbReference type="ARBA" id="ARBA00006849"/>
    </source>
</evidence>
<dbReference type="GO" id="GO:0071949">
    <property type="term" value="F:FAD binding"/>
    <property type="evidence" value="ECO:0007669"/>
    <property type="project" value="InterPro"/>
</dbReference>
<dbReference type="InterPro" id="IPR002346">
    <property type="entry name" value="Mopterin_DH_FAD-bd"/>
</dbReference>
<evidence type="ECO:0000256" key="19">
    <source>
        <dbReference type="ARBA" id="ARBA00022840"/>
    </source>
</evidence>
<dbReference type="SUPFAM" id="SSF54665">
    <property type="entry name" value="CO dehydrogenase molybdoprotein N-domain-like"/>
    <property type="match status" value="1"/>
</dbReference>
<evidence type="ECO:0000256" key="3">
    <source>
        <dbReference type="ARBA" id="ARBA00004275"/>
    </source>
</evidence>
<dbReference type="GO" id="GO:0006145">
    <property type="term" value="P:purine nucleobase catabolic process"/>
    <property type="evidence" value="ECO:0007669"/>
    <property type="project" value="UniProtKB-ARBA"/>
</dbReference>
<evidence type="ECO:0000256" key="22">
    <source>
        <dbReference type="ARBA" id="ARBA00023002"/>
    </source>
</evidence>
<keyword evidence="14" id="KW-0001">2Fe-2S</keyword>
<dbReference type="FunFam" id="1.10.150.120:FF:000001">
    <property type="entry name" value="Aldehyde oxidase 1"/>
    <property type="match status" value="1"/>
</dbReference>
<dbReference type="InterPro" id="IPR017871">
    <property type="entry name" value="ABC_transporter-like_CS"/>
</dbReference>
<dbReference type="CDD" id="cd00207">
    <property type="entry name" value="fer2"/>
    <property type="match status" value="1"/>
</dbReference>
<keyword evidence="26 33" id="KW-0472">Membrane</keyword>
<keyword evidence="11" id="KW-0500">Molybdenum</keyword>
<dbReference type="Pfam" id="PF20256">
    <property type="entry name" value="MoCoBD_2"/>
    <property type="match status" value="2"/>
</dbReference>
<evidence type="ECO:0000259" key="35">
    <source>
        <dbReference type="PROSITE" id="PS50929"/>
    </source>
</evidence>
<dbReference type="InterPro" id="IPR016167">
    <property type="entry name" value="FAD-bd_PCMH_sub1"/>
</dbReference>
<comment type="subunit">
    <text evidence="6">Homodimer.</text>
</comment>
<dbReference type="Gene3D" id="3.30.365.10">
    <property type="entry name" value="Aldehyde oxidase/xanthine dehydrogenase, molybdopterin binding domain"/>
    <property type="match status" value="6"/>
</dbReference>
<dbReference type="GO" id="GO:0016887">
    <property type="term" value="F:ATP hydrolysis activity"/>
    <property type="evidence" value="ECO:0007669"/>
    <property type="project" value="InterPro"/>
</dbReference>
<dbReference type="GO" id="GO:0005506">
    <property type="term" value="F:iron ion binding"/>
    <property type="evidence" value="ECO:0007669"/>
    <property type="project" value="InterPro"/>
</dbReference>
<feature type="domain" description="ABC transmembrane type-1" evidence="35">
    <location>
        <begin position="109"/>
        <end position="397"/>
    </location>
</feature>
<dbReference type="CDD" id="cd03250">
    <property type="entry name" value="ABCC_MRP_domain1"/>
    <property type="match status" value="1"/>
</dbReference>
<keyword evidence="16" id="KW-0677">Repeat</keyword>
<dbReference type="Pfam" id="PF01315">
    <property type="entry name" value="Ald_Xan_dh_C"/>
    <property type="match status" value="1"/>
</dbReference>
<dbReference type="InterPro" id="IPR003593">
    <property type="entry name" value="AAA+_ATPase"/>
</dbReference>
<evidence type="ECO:0000256" key="5">
    <source>
        <dbReference type="ARBA" id="ARBA00009726"/>
    </source>
</evidence>
<dbReference type="InterPro" id="IPR014307">
    <property type="entry name" value="Xanthine_DH_ssu"/>
</dbReference>
<dbReference type="GO" id="GO:0005777">
    <property type="term" value="C:peroxisome"/>
    <property type="evidence" value="ECO:0007669"/>
    <property type="project" value="UniProtKB-SubCell"/>
</dbReference>
<dbReference type="InterPro" id="IPR036683">
    <property type="entry name" value="CO_DH_flav_C_dom_sf"/>
</dbReference>
<dbReference type="InterPro" id="IPR036640">
    <property type="entry name" value="ABC1_TM_sf"/>
</dbReference>
<dbReference type="GO" id="GO:0051537">
    <property type="term" value="F:2 iron, 2 sulfur cluster binding"/>
    <property type="evidence" value="ECO:0007669"/>
    <property type="project" value="UniProtKB-KW"/>
</dbReference>
<dbReference type="FunFam" id="3.30.365.10:FF:000001">
    <property type="entry name" value="Xanthine dehydrogenase oxidase"/>
    <property type="match status" value="1"/>
</dbReference>
<evidence type="ECO:0000256" key="25">
    <source>
        <dbReference type="ARBA" id="ARBA00023027"/>
    </source>
</evidence>
<evidence type="ECO:0000256" key="28">
    <source>
        <dbReference type="ARBA" id="ARBA00034018"/>
    </source>
</evidence>
<feature type="transmembrane region" description="Helical" evidence="33">
    <location>
        <begin position="339"/>
        <end position="362"/>
    </location>
</feature>
<dbReference type="Proteomes" id="UP000075884">
    <property type="component" value="Unassembled WGS sequence"/>
</dbReference>
<dbReference type="FunFam" id="3.90.1170.50:FF:000001">
    <property type="entry name" value="Aldehyde oxidase 1"/>
    <property type="match status" value="1"/>
</dbReference>
<evidence type="ECO:0000256" key="13">
    <source>
        <dbReference type="ARBA" id="ARBA00022692"/>
    </source>
</evidence>
<dbReference type="FunFam" id="3.30.365.10:FF:000002">
    <property type="entry name" value="Xanthine dehydrogenase oxidase"/>
    <property type="match status" value="1"/>
</dbReference>
<comment type="cofactor">
    <cofactor evidence="1">
        <name>Mo-molybdopterin</name>
        <dbReference type="ChEBI" id="CHEBI:71302"/>
    </cofactor>
</comment>
<dbReference type="InterPro" id="IPR012675">
    <property type="entry name" value="Beta-grasp_dom_sf"/>
</dbReference>
<evidence type="ECO:0000256" key="31">
    <source>
        <dbReference type="ARBA" id="ARBA00049517"/>
    </source>
</evidence>
<dbReference type="EC" id="1.17.1.4" evidence="8"/>
<feature type="domain" description="2Fe-2S ferredoxin-type" evidence="36">
    <location>
        <begin position="1073"/>
        <end position="1160"/>
    </location>
</feature>
<evidence type="ECO:0000256" key="10">
    <source>
        <dbReference type="ARBA" id="ARBA00022448"/>
    </source>
</evidence>
<keyword evidence="39" id="KW-1185">Reference proteome</keyword>
<keyword evidence="12" id="KW-0285">Flavoprotein</keyword>
<dbReference type="InterPro" id="IPR046867">
    <property type="entry name" value="AldOxase/xan_DH_MoCoBD2"/>
</dbReference>
<feature type="domain" description="ABC transmembrane type-1" evidence="35">
    <location>
        <begin position="693"/>
        <end position="801"/>
    </location>
</feature>
<keyword evidence="23" id="KW-0408">Iron</keyword>
<dbReference type="InterPro" id="IPR016169">
    <property type="entry name" value="FAD-bd_PCMH_sub2"/>
</dbReference>
<dbReference type="InterPro" id="IPR005107">
    <property type="entry name" value="CO_DH_flav_C"/>
</dbReference>
<dbReference type="Pfam" id="PF03450">
    <property type="entry name" value="CO_deh_flav_C"/>
    <property type="match status" value="1"/>
</dbReference>
<dbReference type="SUPFAM" id="SSF52540">
    <property type="entry name" value="P-loop containing nucleoside triphosphate hydrolases"/>
    <property type="match status" value="1"/>
</dbReference>
<keyword evidence="18" id="KW-0274">FAD</keyword>
<dbReference type="STRING" id="7168.A0A182NE47"/>
<evidence type="ECO:0000256" key="12">
    <source>
        <dbReference type="ARBA" id="ARBA00022630"/>
    </source>
</evidence>
<dbReference type="InterPro" id="IPR027417">
    <property type="entry name" value="P-loop_NTPase"/>
</dbReference>
<dbReference type="Pfam" id="PF01799">
    <property type="entry name" value="Fer2_2"/>
    <property type="match status" value="1"/>
</dbReference>
<comment type="catalytic activity">
    <reaction evidence="30">
        <text>xanthine + NAD(+) + H2O = urate + NADH + H(+)</text>
        <dbReference type="Rhea" id="RHEA:16669"/>
        <dbReference type="ChEBI" id="CHEBI:15377"/>
        <dbReference type="ChEBI" id="CHEBI:15378"/>
        <dbReference type="ChEBI" id="CHEBI:17712"/>
        <dbReference type="ChEBI" id="CHEBI:17775"/>
        <dbReference type="ChEBI" id="CHEBI:57540"/>
        <dbReference type="ChEBI" id="CHEBI:57945"/>
        <dbReference type="EC" id="1.17.1.4"/>
    </reaction>
</comment>
<dbReference type="SUPFAM" id="SSF90123">
    <property type="entry name" value="ABC transporter transmembrane region"/>
    <property type="match status" value="2"/>
</dbReference>
<dbReference type="EnsemblMetazoa" id="ADIR005911-RA">
    <property type="protein sequence ID" value="ADIR005911-PA"/>
    <property type="gene ID" value="ADIR005911"/>
</dbReference>
<keyword evidence="20" id="KW-1278">Translocase</keyword>
<evidence type="ECO:0000256" key="17">
    <source>
        <dbReference type="ARBA" id="ARBA00022741"/>
    </source>
</evidence>
<dbReference type="GO" id="GO:0043546">
    <property type="term" value="F:molybdopterin cofactor binding"/>
    <property type="evidence" value="ECO:0007669"/>
    <property type="project" value="InterPro"/>
</dbReference>
<evidence type="ECO:0000256" key="15">
    <source>
        <dbReference type="ARBA" id="ARBA00022723"/>
    </source>
</evidence>
<dbReference type="InterPro" id="IPR036010">
    <property type="entry name" value="2Fe-2S_ferredoxin-like_sf"/>
</dbReference>
<dbReference type="InterPro" id="IPR000674">
    <property type="entry name" value="Ald_Oxase/Xan_DH_a/b"/>
</dbReference>
<dbReference type="FunFam" id="3.30.365.10:FF:000004">
    <property type="entry name" value="Xanthine dehydrogenase oxidase"/>
    <property type="match status" value="1"/>
</dbReference>
<comment type="subcellular location">
    <subcellularLocation>
        <location evidence="3">Peroxisome</location>
    </subcellularLocation>
</comment>
<dbReference type="Pfam" id="PF00005">
    <property type="entry name" value="ABC_tran"/>
    <property type="match status" value="1"/>
</dbReference>
<dbReference type="InterPro" id="IPR022407">
    <property type="entry name" value="OxRdtase_Mopterin_BS"/>
</dbReference>
<evidence type="ECO:0000256" key="7">
    <source>
        <dbReference type="ARBA" id="ARBA00012191"/>
    </source>
</evidence>
<dbReference type="GO" id="GO:0008559">
    <property type="term" value="F:ABC-type xenobiotic transporter activity"/>
    <property type="evidence" value="ECO:0007669"/>
    <property type="project" value="UniProtKB-EC"/>
</dbReference>
<dbReference type="GO" id="GO:0004854">
    <property type="term" value="F:xanthine dehydrogenase activity"/>
    <property type="evidence" value="ECO:0007669"/>
    <property type="project" value="UniProtKB-EC"/>
</dbReference>
<dbReference type="PROSITE" id="PS51387">
    <property type="entry name" value="FAD_PCMH"/>
    <property type="match status" value="1"/>
</dbReference>
<sequence>MKNELQKTDDEERQALLSQSYTRFFEDIEETPLGPIEDDANLLSKIVFYWVRPLISKGISGKLKRNDDLFDLPESLTLHRVAEKLQTALNGTASLLKALHKCFGWEFYLIGLLRLLGDLSGFAGPILLGGLLRTEDITNSTTPTDLPDADRPIDFRAYYYALGLLVSALISAFATVHFNWRMTFVSSKMRMSIVTAIYQKSLSAKQLQSARPEILNLMSTDTDRIVNSCVSFHSFWSIPFQLFTTLYLLYTQLGVAFVAGVLFAILLIPINRKIAQKIGQLSEGLMSAKDARVTVTTETISGAKDVKLNAWESVFIGKIQHQRGAEMGFLAKRKYLDALCVYFWATTPVLMCLFTFGTSILLGKPLTAATTYTSVALLNMLIGPLNAFPWVLNGLTEAWVSLKRVQELLNLPDVNLKEYYRPLTAADASFSNSSKRPVVLAIKDGSFEFETKRSRKELHLVQEDIIDFAFRDLTLQVRQGELVCLEGPVGGGKSSLLQVIMGYFQCTAGAVALSTDIAEGFGYVSQSAWLQQGTIRDNILWGEIYDETRYKAVIHACALQYDLDALRGDSTGVGEQGRTLSGGQKARVALARAVYQNKSIYLLDDILSALDAHVASHIIRHCLFGLLKDKTRIVVTQHSMVLNRATQILHVEAGQVSQSDAPNIGSLMSEYDDYDEDTSATLSLANGTSSTKLQFFDVVPLGRIINRFSSDIYTVDDTLPFIMNILLAQFFGLLGALLISLYAMPWLGLLVVPLVPIYLSLQNKYRYASRDIKRLSSNALSPLYAHFTETLQGLSTIRALRDPNCTLLVYLREKLRLCAFNVPGLDKSGALVHVYQDGTVLIAHGGVEMGQGLHTKMIQVAATALQLPFEKIHCSETGTDKVPNTSATAASVASDLNGAAVLQACQKLLQRLEPYRKKNTSGGWNAWIKQAYHDRISLSATGFYATPDINYNFNSNSGNPFHYYTFGAACSEVEIDCLTGDHQVLRTDIVMDVGSSINPAIDIGQIEGGFMQGYGMFMLEEMIYSPSGEVYSRGPSTYKLPGFGNIPTNEPTMAPTNICGKPEGLLEQFDKNQSLVFFVNGKKVFDDSPDPECTLLVYLREKLRLCGTKLGCAEGGCGACTVMVSKVDRKTGLLQHLAVNACLTPVCAVHGMAVTTVEGIGSTRTRLHPVQERIAKAHGSQCGFCTPGIVMSMYSLLRASPVPSMKELEVAFQGNLCRCTGYRPILEGYKTFTKEFGCAMGDKCCRYGNGNGCGTNGDVDSELFQPSDFIPYDPSQEPIFPPELKISDTLDSGSLVFRTSRTAWYRPAKLQDLLALKKVHPETKIVVGNTEVGVEVKFKHFEYPVLANPTQIKELTTIERQDRGLKVGSAVTLMEMENALRKEIETGPECETRLFQAIVDMLHWFAGKQIRNVASVGGNVMTGSPISDLNPIFTAAAIELEVASLDDGFRKVHMGDGFFTGYRKNVIQPHEVLVSLFIPRTTKDQYFIAHKQAKRRDDDIAIVNGAFNVRFQPGTDIVAEIHLAFGGMAPTTVLAKNTATALIGTRWNAQLVERCNDLLVEELPLSPSAPGGMIVYRRSLTLSLFFKAYLAIAQTLDKESIAGRTPIDEREKSGARTFHTLVPKSTQLFEKVSGDQPTTDPIRRPQVHASAYKQVTGEAIYCDDIPKFANELYLAFVYSTKAHAKILSIDASEALKEQGVERFFSAADLTEEQNKAGPVFHDEFVFVKDVVTTQGQIIGAVVAENQTVAQRAARKVKVTYEDLQPVIITLEDAIRLESFYPGFPRIISKGDVEKGLAEADVIVEGDCRMGGQEHFYLETQACLAVPKDSDEIEVISSTQHPTEIQHHVAQTLGIPASKVVSRVKRLGGGFGGKESRAAIVAIPVALAAHRLGRPVRCMLDRDEDMAVSGTRHPFYFHYKVGVTKEGKLIAGDFRAYNNAGHSMDLSFAVLERSMFHIQNAYRIPNLRVRGWVCRTNLPSNTAFRGFGGPQGMMAGETMMRHVARKLKRDYVELIELNMYREGDTTHYNQQIDGCNVGKCWSEVLQSADFVRRRDGVEKFNQEHRWRKRGIHVVPTMFGIAFTVLHLNQSGALIHIYQDGTVLLTHGGTEMGQGLHTKMIQIAATALGIPFDRIHISETSTDKVPNTSATAASAGSDLNGMAVLNACNTIRERLEPIRKEFPDKDWNFWVSKAYFNRVSLSATGFYATPDLGYDFGTNSGKAFNYYTYGAACSEVEIDCLTGDHQVLRTDIVMDLGSSINPAIDIGQIEGGFMQGYGLFTLEEMVYSPQGLVFSRGPGMYKLPGFADIPGEFNVSLLTGAPNPRAVYSSKAVGEPPLFLASSIFFAIRDAIAAARQEEKLGEEFSLTSPATSARIRTTCQDKVVERFTDKSSSQHVPWNVMP</sequence>
<evidence type="ECO:0000256" key="26">
    <source>
        <dbReference type="ARBA" id="ARBA00023136"/>
    </source>
</evidence>
<evidence type="ECO:0000256" key="9">
    <source>
        <dbReference type="ARBA" id="ARBA00019394"/>
    </source>
</evidence>
<dbReference type="PROSITE" id="PS50893">
    <property type="entry name" value="ABC_TRANSPORTER_2"/>
    <property type="match status" value="1"/>
</dbReference>
<dbReference type="SMART" id="SM01008">
    <property type="entry name" value="Ald_Xan_dh_C"/>
    <property type="match status" value="1"/>
</dbReference>
<feature type="domain" description="FAD-binding PCMH-type" evidence="37">
    <location>
        <begin position="1297"/>
        <end position="1483"/>
    </location>
</feature>
<dbReference type="GO" id="GO:0016020">
    <property type="term" value="C:membrane"/>
    <property type="evidence" value="ECO:0007669"/>
    <property type="project" value="InterPro"/>
</dbReference>
<dbReference type="InterPro" id="IPR002888">
    <property type="entry name" value="2Fe-2S-bd"/>
</dbReference>
<dbReference type="InterPro" id="IPR001041">
    <property type="entry name" value="2Fe-2S_ferredoxin-type"/>
</dbReference>
<feature type="transmembrane region" description="Helical" evidence="33">
    <location>
        <begin position="157"/>
        <end position="180"/>
    </location>
</feature>
<keyword evidence="19" id="KW-0067">ATP-binding</keyword>
<dbReference type="FunFam" id="3.30.365.10:FF:000003">
    <property type="entry name" value="Aldehyde oxidase 1"/>
    <property type="match status" value="1"/>
</dbReference>
<comment type="similarity">
    <text evidence="5">Belongs to the ABC transporter superfamily. ABCC family. Conjugate transporter (TC 3.A.1.208) subfamily.</text>
</comment>
<evidence type="ECO:0000256" key="11">
    <source>
        <dbReference type="ARBA" id="ARBA00022505"/>
    </source>
</evidence>
<keyword evidence="25" id="KW-0520">NAD</keyword>
<dbReference type="InterPro" id="IPR006058">
    <property type="entry name" value="2Fe2S_fd_BS"/>
</dbReference>
<evidence type="ECO:0000256" key="1">
    <source>
        <dbReference type="ARBA" id="ARBA00001924"/>
    </source>
</evidence>
<dbReference type="Pfam" id="PF00664">
    <property type="entry name" value="ABC_membrane"/>
    <property type="match status" value="2"/>
</dbReference>
<evidence type="ECO:0000256" key="23">
    <source>
        <dbReference type="ARBA" id="ARBA00023004"/>
    </source>
</evidence>
<dbReference type="PANTHER" id="PTHR45444:SF3">
    <property type="entry name" value="XANTHINE DEHYDROGENASE"/>
    <property type="match status" value="1"/>
</dbReference>
<dbReference type="VEuPathDB" id="VectorBase:ADIR005911"/>
<dbReference type="PANTHER" id="PTHR45444">
    <property type="entry name" value="XANTHINE DEHYDROGENASE"/>
    <property type="match status" value="1"/>
</dbReference>
<accession>A0A182NE47</accession>
<reference evidence="39" key="1">
    <citation type="submission" date="2013-03" db="EMBL/GenBank/DDBJ databases">
        <title>The Genome Sequence of Anopheles dirus WRAIR2.</title>
        <authorList>
            <consortium name="The Broad Institute Genomics Platform"/>
            <person name="Neafsey D.E."/>
            <person name="Walton C."/>
            <person name="Walker B."/>
            <person name="Young S.K."/>
            <person name="Zeng Q."/>
            <person name="Gargeya S."/>
            <person name="Fitzgerald M."/>
            <person name="Haas B."/>
            <person name="Abouelleil A."/>
            <person name="Allen A.W."/>
            <person name="Alvarado L."/>
            <person name="Arachchi H.M."/>
            <person name="Berlin A.M."/>
            <person name="Chapman S.B."/>
            <person name="Gainer-Dewar J."/>
            <person name="Goldberg J."/>
            <person name="Griggs A."/>
            <person name="Gujja S."/>
            <person name="Hansen M."/>
            <person name="Howarth C."/>
            <person name="Imamovic A."/>
            <person name="Ireland A."/>
            <person name="Larimer J."/>
            <person name="McCowan C."/>
            <person name="Murphy C."/>
            <person name="Pearson M."/>
            <person name="Poon T.W."/>
            <person name="Priest M."/>
            <person name="Roberts A."/>
            <person name="Saif S."/>
            <person name="Shea T."/>
            <person name="Sisk P."/>
            <person name="Sykes S."/>
            <person name="Wortman J."/>
            <person name="Nusbaum C."/>
            <person name="Birren B."/>
        </authorList>
    </citation>
    <scope>NUCLEOTIDE SEQUENCE [LARGE SCALE GENOMIC DNA]</scope>
    <source>
        <strain evidence="39">WRAIR2</strain>
    </source>
</reference>
<dbReference type="SMART" id="SM01092">
    <property type="entry name" value="CO_deh_flav_C"/>
    <property type="match status" value="1"/>
</dbReference>
<keyword evidence="15" id="KW-0479">Metal-binding</keyword>
<dbReference type="Pfam" id="PF00111">
    <property type="entry name" value="Fer2"/>
    <property type="match status" value="1"/>
</dbReference>
<name>A0A182NE47_9DIPT</name>
<dbReference type="InterPro" id="IPR016166">
    <property type="entry name" value="FAD-bd_PCMH"/>
</dbReference>
<protein>
    <recommendedName>
        <fullName evidence="9">Xanthine dehydrogenase</fullName>
        <ecNumber evidence="8">1.17.1.4</ecNumber>
        <ecNumber evidence="7">7.6.2.2</ecNumber>
    </recommendedName>
</protein>
<dbReference type="Pfam" id="PF00941">
    <property type="entry name" value="FAD_binding_5"/>
    <property type="match status" value="1"/>
</dbReference>
<dbReference type="InterPro" id="IPR037165">
    <property type="entry name" value="AldOxase/xan_DH_Mopterin-bd_sf"/>
</dbReference>
<dbReference type="FunFam" id="3.30.465.10:FF:000004">
    <property type="entry name" value="Xanthine dehydrogenase/oxidase"/>
    <property type="match status" value="1"/>
</dbReference>
<dbReference type="InterPro" id="IPR036856">
    <property type="entry name" value="Ald_Oxase/Xan_DH_a/b_sf"/>
</dbReference>
<dbReference type="PROSITE" id="PS51085">
    <property type="entry name" value="2FE2S_FER_2"/>
    <property type="match status" value="1"/>
</dbReference>
<dbReference type="SUPFAM" id="SSF54292">
    <property type="entry name" value="2Fe-2S ferredoxin-like"/>
    <property type="match status" value="1"/>
</dbReference>
<evidence type="ECO:0000313" key="38">
    <source>
        <dbReference type="EnsemblMetazoa" id="ADIR005911-PA"/>
    </source>
</evidence>
<dbReference type="FunFam" id="3.30.43.10:FF:000001">
    <property type="entry name" value="Xanthine dehydrogenase/oxidase"/>
    <property type="match status" value="1"/>
</dbReference>
<keyword evidence="27" id="KW-0576">Peroxisome</keyword>
<organism evidence="38 39">
    <name type="scientific">Anopheles dirus</name>
    <dbReference type="NCBI Taxonomy" id="7168"/>
    <lineage>
        <taxon>Eukaryota</taxon>
        <taxon>Metazoa</taxon>
        <taxon>Ecdysozoa</taxon>
        <taxon>Arthropoda</taxon>
        <taxon>Hexapoda</taxon>
        <taxon>Insecta</taxon>
        <taxon>Pterygota</taxon>
        <taxon>Neoptera</taxon>
        <taxon>Endopterygota</taxon>
        <taxon>Diptera</taxon>
        <taxon>Nematocera</taxon>
        <taxon>Culicoidea</taxon>
        <taxon>Culicidae</taxon>
        <taxon>Anophelinae</taxon>
        <taxon>Anopheles</taxon>
    </lineage>
</organism>
<evidence type="ECO:0000259" key="34">
    <source>
        <dbReference type="PROSITE" id="PS50893"/>
    </source>
</evidence>
<dbReference type="SUPFAM" id="SSF56003">
    <property type="entry name" value="Molybdenum cofactor-binding domain"/>
    <property type="match status" value="2"/>
</dbReference>
<evidence type="ECO:0000256" key="16">
    <source>
        <dbReference type="ARBA" id="ARBA00022737"/>
    </source>
</evidence>
<dbReference type="CDD" id="cd18598">
    <property type="entry name" value="ABC_6TM_MRP7_D1_like"/>
    <property type="match status" value="1"/>
</dbReference>
<evidence type="ECO:0000256" key="8">
    <source>
        <dbReference type="ARBA" id="ARBA00013123"/>
    </source>
</evidence>
<dbReference type="SMART" id="SM00382">
    <property type="entry name" value="AAA"/>
    <property type="match status" value="1"/>
</dbReference>
<dbReference type="EC" id="7.6.2.2" evidence="7"/>
<evidence type="ECO:0000259" key="37">
    <source>
        <dbReference type="PROSITE" id="PS51387"/>
    </source>
</evidence>
<feature type="transmembrane region" description="Helical" evidence="33">
    <location>
        <begin position="730"/>
        <end position="759"/>
    </location>
</feature>
<dbReference type="InterPro" id="IPR016208">
    <property type="entry name" value="Ald_Oxase/xanthine_DH-like"/>
</dbReference>
<evidence type="ECO:0000313" key="39">
    <source>
        <dbReference type="Proteomes" id="UP000075884"/>
    </source>
</evidence>
<dbReference type="Gene3D" id="3.40.50.300">
    <property type="entry name" value="P-loop containing nucleotide triphosphate hydrolases"/>
    <property type="match status" value="1"/>
</dbReference>
<feature type="transmembrane region" description="Helical" evidence="33">
    <location>
        <begin position="249"/>
        <end position="270"/>
    </location>
</feature>
<dbReference type="FunFam" id="1.20.1560.10:FF:000037">
    <property type="entry name" value="ATP-binding cassette subfamily C member 10"/>
    <property type="match status" value="1"/>
</dbReference>
<evidence type="ECO:0000256" key="14">
    <source>
        <dbReference type="ARBA" id="ARBA00022714"/>
    </source>
</evidence>
<evidence type="ECO:0000256" key="32">
    <source>
        <dbReference type="ARBA" id="ARBA00053333"/>
    </source>
</evidence>
<keyword evidence="24" id="KW-0411">Iron-sulfur</keyword>
<evidence type="ECO:0000256" key="24">
    <source>
        <dbReference type="ARBA" id="ARBA00023014"/>
    </source>
</evidence>
<keyword evidence="13 33" id="KW-0812">Transmembrane</keyword>
<dbReference type="Gene3D" id="3.90.1170.50">
    <property type="entry name" value="Aldehyde oxidase/xanthine dehydrogenase, a/b hammerhead"/>
    <property type="match status" value="1"/>
</dbReference>
<dbReference type="PROSITE" id="PS00197">
    <property type="entry name" value="2FE2S_FER_1"/>
    <property type="match status" value="1"/>
</dbReference>
<feature type="transmembrane region" description="Helical" evidence="33">
    <location>
        <begin position="374"/>
        <end position="395"/>
    </location>
</feature>
<keyword evidence="22" id="KW-0560">Oxidoreductase</keyword>
<dbReference type="InterPro" id="IPR003439">
    <property type="entry name" value="ABC_transporter-like_ATP-bd"/>
</dbReference>
<keyword evidence="21 33" id="KW-1133">Transmembrane helix</keyword>
<evidence type="ECO:0000256" key="6">
    <source>
        <dbReference type="ARBA" id="ARBA00011738"/>
    </source>
</evidence>
<dbReference type="InterPro" id="IPR008274">
    <property type="entry name" value="AldOxase/xan_DH_MoCoBD1"/>
</dbReference>
<evidence type="ECO:0000256" key="27">
    <source>
        <dbReference type="ARBA" id="ARBA00023140"/>
    </source>
</evidence>
<dbReference type="PROSITE" id="PS50929">
    <property type="entry name" value="ABC_TM1F"/>
    <property type="match status" value="2"/>
</dbReference>
<dbReference type="GO" id="GO:0005524">
    <property type="term" value="F:ATP binding"/>
    <property type="evidence" value="ECO:0007669"/>
    <property type="project" value="UniProtKB-KW"/>
</dbReference>
<dbReference type="FunFam" id="3.30.390.50:FF:000001">
    <property type="entry name" value="Xanthine dehydrogenase oxidase"/>
    <property type="match status" value="1"/>
</dbReference>
<evidence type="ECO:0000256" key="33">
    <source>
        <dbReference type="SAM" id="Phobius"/>
    </source>
</evidence>
<comment type="function">
    <text evidence="32">Key enzyme in purine degradation. Catalyzes the oxidation of hypoxanthine to xanthine. Catalyzes the oxidation of xanthine to uric acid.</text>
</comment>
<proteinExistence type="inferred from homology"/>
<keyword evidence="17" id="KW-0547">Nucleotide-binding</keyword>
<comment type="cofactor">
    <cofactor evidence="2">
        <name>FAD</name>
        <dbReference type="ChEBI" id="CHEBI:57692"/>
    </cofactor>
</comment>
<comment type="catalytic activity">
    <reaction evidence="31">
        <text>hypoxanthine + NAD(+) + H2O = xanthine + NADH + H(+)</text>
        <dbReference type="Rhea" id="RHEA:24670"/>
        <dbReference type="ChEBI" id="CHEBI:15377"/>
        <dbReference type="ChEBI" id="CHEBI:15378"/>
        <dbReference type="ChEBI" id="CHEBI:17368"/>
        <dbReference type="ChEBI" id="CHEBI:17712"/>
        <dbReference type="ChEBI" id="CHEBI:57540"/>
        <dbReference type="ChEBI" id="CHEBI:57945"/>
        <dbReference type="EC" id="1.17.1.4"/>
    </reaction>
</comment>
<dbReference type="PROSITE" id="PS00559">
    <property type="entry name" value="MOLYBDOPTERIN_EUK"/>
    <property type="match status" value="1"/>
</dbReference>
<dbReference type="Pfam" id="PF02738">
    <property type="entry name" value="MoCoBD_1"/>
    <property type="match status" value="1"/>
</dbReference>
<evidence type="ECO:0000256" key="2">
    <source>
        <dbReference type="ARBA" id="ARBA00001974"/>
    </source>
</evidence>
<comment type="similarity">
    <text evidence="4">Belongs to the xanthine dehydrogenase family.</text>
</comment>
<keyword evidence="10" id="KW-0813">Transport</keyword>
<dbReference type="SUPFAM" id="SSF56176">
    <property type="entry name" value="FAD-binding/transporter-associated domain-like"/>
    <property type="match status" value="1"/>
</dbReference>
<dbReference type="SUPFAM" id="SSF47741">
    <property type="entry name" value="CO dehydrogenase ISP C-domain like"/>
    <property type="match status" value="1"/>
</dbReference>
<evidence type="ECO:0000256" key="20">
    <source>
        <dbReference type="ARBA" id="ARBA00022967"/>
    </source>
</evidence>
<evidence type="ECO:0000256" key="30">
    <source>
        <dbReference type="ARBA" id="ARBA00049017"/>
    </source>
</evidence>
<dbReference type="Gene3D" id="3.30.390.50">
    <property type="entry name" value="CO dehydrogenase flavoprotein, C-terminal domain"/>
    <property type="match status" value="1"/>
</dbReference>
<dbReference type="PROSITE" id="PS00211">
    <property type="entry name" value="ABC_TRANSPORTER_1"/>
    <property type="match status" value="1"/>
</dbReference>
<evidence type="ECO:0000256" key="21">
    <source>
        <dbReference type="ARBA" id="ARBA00022989"/>
    </source>
</evidence>
<dbReference type="InterPro" id="IPR011527">
    <property type="entry name" value="ABC1_TM_dom"/>
</dbReference>
<dbReference type="Gene3D" id="3.30.43.10">
    <property type="entry name" value="Uridine Diphospho-n-acetylenolpyruvylglucosamine Reductase, domain 2"/>
    <property type="match status" value="1"/>
</dbReference>
<dbReference type="InterPro" id="IPR036318">
    <property type="entry name" value="FAD-bd_PCMH-like_sf"/>
</dbReference>
<evidence type="ECO:0000256" key="29">
    <source>
        <dbReference type="ARBA" id="ARBA00034078"/>
    </source>
</evidence>
<dbReference type="InterPro" id="IPR036884">
    <property type="entry name" value="2Fe-2S-bd_dom_sf"/>
</dbReference>
<evidence type="ECO:0000256" key="18">
    <source>
        <dbReference type="ARBA" id="ARBA00022827"/>
    </source>
</evidence>
<dbReference type="SUPFAM" id="SSF55447">
    <property type="entry name" value="CO dehydrogenase flavoprotein C-terminal domain-like"/>
    <property type="match status" value="1"/>
</dbReference>
<comment type="catalytic activity">
    <reaction evidence="28">
        <text>ATP + H2O + xenobioticSide 1 = ADP + phosphate + xenobioticSide 2.</text>
        <dbReference type="EC" id="7.6.2.2"/>
    </reaction>
</comment>
<dbReference type="FunFam" id="3.40.50.300:FF:001712">
    <property type="entry name" value="ATP-binding cassette protein putative"/>
    <property type="match status" value="1"/>
</dbReference>
<comment type="cofactor">
    <cofactor evidence="29">
        <name>[2Fe-2S] cluster</name>
        <dbReference type="ChEBI" id="CHEBI:190135"/>
    </cofactor>
</comment>
<dbReference type="Gene3D" id="1.10.150.120">
    <property type="entry name" value="[2Fe-2S]-binding domain"/>
    <property type="match status" value="1"/>
</dbReference>
<dbReference type="Gene3D" id="1.20.1560.10">
    <property type="entry name" value="ABC transporter type 1, transmembrane domain"/>
    <property type="match status" value="2"/>
</dbReference>
<dbReference type="Gene3D" id="3.10.20.30">
    <property type="match status" value="1"/>
</dbReference>
<dbReference type="Gene3D" id="3.30.465.10">
    <property type="match status" value="1"/>
</dbReference>